<proteinExistence type="predicted"/>
<gene>
    <name evidence="1" type="ORF">g.3632</name>
</gene>
<reference evidence="1" key="1">
    <citation type="journal article" date="2016" name="Gigascience">
        <title>De novo construction of an expanded transcriptome assembly for the western tarnished plant bug, Lygus hesperus.</title>
        <authorList>
            <person name="Tassone E.E."/>
            <person name="Geib S.M."/>
            <person name="Hall B."/>
            <person name="Fabrick J.A."/>
            <person name="Brent C.S."/>
            <person name="Hull J.J."/>
        </authorList>
    </citation>
    <scope>NUCLEOTIDE SEQUENCE</scope>
</reference>
<organism evidence="1">
    <name type="scientific">Lygus hesperus</name>
    <name type="common">Western plant bug</name>
    <dbReference type="NCBI Taxonomy" id="30085"/>
    <lineage>
        <taxon>Eukaryota</taxon>
        <taxon>Metazoa</taxon>
        <taxon>Ecdysozoa</taxon>
        <taxon>Arthropoda</taxon>
        <taxon>Hexapoda</taxon>
        <taxon>Insecta</taxon>
        <taxon>Pterygota</taxon>
        <taxon>Neoptera</taxon>
        <taxon>Paraneoptera</taxon>
        <taxon>Hemiptera</taxon>
        <taxon>Heteroptera</taxon>
        <taxon>Panheteroptera</taxon>
        <taxon>Cimicomorpha</taxon>
        <taxon>Miridae</taxon>
        <taxon>Mirini</taxon>
        <taxon>Lygus</taxon>
    </lineage>
</organism>
<sequence>MGKLASLGISDPVKVATKDAKQHGKLYSNTFGIDFLYFNPLYNTHAQEFVPYMFTQYNMCEFAAIKLAHDISESPLLQPFQYTHLRCYKPTEAGTEKQEEEQ</sequence>
<dbReference type="EMBL" id="GDHC01007601">
    <property type="protein sequence ID" value="JAQ11028.1"/>
    <property type="molecule type" value="Transcribed_RNA"/>
</dbReference>
<accession>A0A146LTF5</accession>
<name>A0A146LTF5_LYGHE</name>
<evidence type="ECO:0000313" key="1">
    <source>
        <dbReference type="EMBL" id="JAQ11028.1"/>
    </source>
</evidence>
<protein>
    <submittedName>
        <fullName evidence="1">Uncharacterized protein</fullName>
    </submittedName>
</protein>
<dbReference type="AlphaFoldDB" id="A0A146LTF5"/>